<gene>
    <name evidence="2" type="ORF">BU251_08740</name>
</gene>
<protein>
    <submittedName>
        <fullName evidence="2">KTSC domain-containing protein</fullName>
    </submittedName>
</protein>
<evidence type="ECO:0000313" key="3">
    <source>
        <dbReference type="Proteomes" id="UP000287243"/>
    </source>
</evidence>
<accession>A0A410P6M4</accession>
<sequence length="70" mass="8080">MEMIPVNSSNLAAIGYDPDSAVLYIEFKDGSAYEYFDVPQHEYDGLMAADSHGTYAHQNIYKRYRQNKIR</sequence>
<dbReference type="OrthoDB" id="8450910at2"/>
<name>A0A410P6M4_VELA1</name>
<organism evidence="2 3">
    <name type="scientific">Velamenicoccus archaeovorus</name>
    <dbReference type="NCBI Taxonomy" id="1930593"/>
    <lineage>
        <taxon>Bacteria</taxon>
        <taxon>Pseudomonadati</taxon>
        <taxon>Candidatus Omnitrophota</taxon>
        <taxon>Candidatus Velamenicoccus</taxon>
    </lineage>
</organism>
<reference evidence="2 3" key="1">
    <citation type="submission" date="2017-01" db="EMBL/GenBank/DDBJ databases">
        <title>First insights into the biology of 'candidatus Vampirococcus archaeovorus'.</title>
        <authorList>
            <person name="Kizina J."/>
            <person name="Jordan S."/>
            <person name="Stueber K."/>
            <person name="Reinhardt R."/>
            <person name="Harder J."/>
        </authorList>
    </citation>
    <scope>NUCLEOTIDE SEQUENCE [LARGE SCALE GENOMIC DNA]</scope>
    <source>
        <strain evidence="2 3">LiM</strain>
    </source>
</reference>
<evidence type="ECO:0000313" key="2">
    <source>
        <dbReference type="EMBL" id="QAT17800.1"/>
    </source>
</evidence>
<dbReference type="Pfam" id="PF13619">
    <property type="entry name" value="KTSC"/>
    <property type="match status" value="1"/>
</dbReference>
<evidence type="ECO:0000259" key="1">
    <source>
        <dbReference type="Pfam" id="PF13619"/>
    </source>
</evidence>
<dbReference type="AlphaFoldDB" id="A0A410P6M4"/>
<dbReference type="Proteomes" id="UP000287243">
    <property type="component" value="Chromosome"/>
</dbReference>
<keyword evidence="3" id="KW-1185">Reference proteome</keyword>
<proteinExistence type="predicted"/>
<dbReference type="RefSeq" id="WP_128700767.1">
    <property type="nucleotide sequence ID" value="NZ_CP019384.1"/>
</dbReference>
<dbReference type="InterPro" id="IPR025309">
    <property type="entry name" value="KTSC_dom"/>
</dbReference>
<feature type="domain" description="KTSC" evidence="1">
    <location>
        <begin position="7"/>
        <end position="64"/>
    </location>
</feature>
<dbReference type="EMBL" id="CP019384">
    <property type="protein sequence ID" value="QAT17800.1"/>
    <property type="molecule type" value="Genomic_DNA"/>
</dbReference>
<dbReference type="KEGG" id="vai:BU251_08740"/>